<name>A0A381SN91_9ZZZZ</name>
<dbReference type="AntiFam" id="ANF00010">
    <property type="entry name" value="tRNA translation"/>
</dbReference>
<gene>
    <name evidence="1" type="ORF">METZ01_LOCUS58344</name>
</gene>
<reference evidence="1" key="1">
    <citation type="submission" date="2018-05" db="EMBL/GenBank/DDBJ databases">
        <authorList>
            <person name="Lanie J.A."/>
            <person name="Ng W.-L."/>
            <person name="Kazmierczak K.M."/>
            <person name="Andrzejewski T.M."/>
            <person name="Davidsen T.M."/>
            <person name="Wayne K.J."/>
            <person name="Tettelin H."/>
            <person name="Glass J.I."/>
            <person name="Rusch D."/>
            <person name="Podicherti R."/>
            <person name="Tsui H.-C.T."/>
            <person name="Winkler M.E."/>
        </authorList>
    </citation>
    <scope>NUCLEOTIDE SEQUENCE</scope>
</reference>
<protein>
    <submittedName>
        <fullName evidence="1">Uncharacterized protein</fullName>
    </submittedName>
</protein>
<sequence>MLKQSKKIRDVIEISYNDTFIILAGIAQLVERLLAKQKVAGSNPVSRSIFNKQGGIMRYLLVLTLFFANTAFSEIYKDYEPSEEHIQLTVIAVESNYLDDYLVNLNKTWVRSMEVMKELGHIVDYGVYTSDNANSPNVWLTITYENMAAMQPNEEQYNKVNDILAERYSETEDELLTISKGYEEIRKMVDNQIINRVKFK</sequence>
<dbReference type="AlphaFoldDB" id="A0A381SN91"/>
<dbReference type="EMBL" id="UINC01003344">
    <property type="protein sequence ID" value="SVA05490.1"/>
    <property type="molecule type" value="Genomic_DNA"/>
</dbReference>
<accession>A0A381SN91</accession>
<organism evidence="1">
    <name type="scientific">marine metagenome</name>
    <dbReference type="NCBI Taxonomy" id="408172"/>
    <lineage>
        <taxon>unclassified sequences</taxon>
        <taxon>metagenomes</taxon>
        <taxon>ecological metagenomes</taxon>
    </lineage>
</organism>
<proteinExistence type="predicted"/>
<evidence type="ECO:0000313" key="1">
    <source>
        <dbReference type="EMBL" id="SVA05490.1"/>
    </source>
</evidence>